<protein>
    <submittedName>
        <fullName evidence="2">Uncharacterized protein</fullName>
    </submittedName>
</protein>
<evidence type="ECO:0000313" key="3">
    <source>
        <dbReference type="Proteomes" id="UP001283361"/>
    </source>
</evidence>
<dbReference type="AlphaFoldDB" id="A0AAE1BAA3"/>
<comment type="caution">
    <text evidence="2">The sequence shown here is derived from an EMBL/GenBank/DDBJ whole genome shotgun (WGS) entry which is preliminary data.</text>
</comment>
<gene>
    <name evidence="2" type="ORF">RRG08_048453</name>
</gene>
<keyword evidence="3" id="KW-1185">Reference proteome</keyword>
<sequence>MQGGSRLGNRSHAEKKTVGKLSRRYIQQLKPLSSFYFCQVVQHKRSDQRCLRKHGSQSKLVLSWLLDTRVSNPGQLTTISMVLPT</sequence>
<evidence type="ECO:0000313" key="2">
    <source>
        <dbReference type="EMBL" id="KAK3801866.1"/>
    </source>
</evidence>
<feature type="region of interest" description="Disordered" evidence="1">
    <location>
        <begin position="1"/>
        <end position="20"/>
    </location>
</feature>
<dbReference type="EMBL" id="JAWDGP010000283">
    <property type="protein sequence ID" value="KAK3801866.1"/>
    <property type="molecule type" value="Genomic_DNA"/>
</dbReference>
<evidence type="ECO:0000256" key="1">
    <source>
        <dbReference type="SAM" id="MobiDB-lite"/>
    </source>
</evidence>
<proteinExistence type="predicted"/>
<reference evidence="2" key="1">
    <citation type="journal article" date="2023" name="G3 (Bethesda)">
        <title>A reference genome for the long-term kleptoplast-retaining sea slug Elysia crispata morphotype clarki.</title>
        <authorList>
            <person name="Eastman K.E."/>
            <person name="Pendleton A.L."/>
            <person name="Shaikh M.A."/>
            <person name="Suttiyut T."/>
            <person name="Ogas R."/>
            <person name="Tomko P."/>
            <person name="Gavelis G."/>
            <person name="Widhalm J.R."/>
            <person name="Wisecaver J.H."/>
        </authorList>
    </citation>
    <scope>NUCLEOTIDE SEQUENCE</scope>
    <source>
        <strain evidence="2">ECLA1</strain>
    </source>
</reference>
<dbReference type="Proteomes" id="UP001283361">
    <property type="component" value="Unassembled WGS sequence"/>
</dbReference>
<accession>A0AAE1BAA3</accession>
<name>A0AAE1BAA3_9GAST</name>
<organism evidence="2 3">
    <name type="scientific">Elysia crispata</name>
    <name type="common">lettuce slug</name>
    <dbReference type="NCBI Taxonomy" id="231223"/>
    <lineage>
        <taxon>Eukaryota</taxon>
        <taxon>Metazoa</taxon>
        <taxon>Spiralia</taxon>
        <taxon>Lophotrochozoa</taxon>
        <taxon>Mollusca</taxon>
        <taxon>Gastropoda</taxon>
        <taxon>Heterobranchia</taxon>
        <taxon>Euthyneura</taxon>
        <taxon>Panpulmonata</taxon>
        <taxon>Sacoglossa</taxon>
        <taxon>Placobranchoidea</taxon>
        <taxon>Plakobranchidae</taxon>
        <taxon>Elysia</taxon>
    </lineage>
</organism>